<gene>
    <name evidence="1" type="ORF">BCON_0169g00090</name>
</gene>
<comment type="caution">
    <text evidence="1">The sequence shown here is derived from an EMBL/GenBank/DDBJ whole genome shotgun (WGS) entry which is preliminary data.</text>
</comment>
<evidence type="ECO:0000313" key="1">
    <source>
        <dbReference type="EMBL" id="TGO51081.1"/>
    </source>
</evidence>
<sequence length="98" mass="11241">MFGGKMRFTIQAQGSNKSFTPLSHTSTTEDVKLNGIEVISGPWSELAYLARISMITHAEFYDLIVGQCNQRPLREHFSIVHDKKHDRSRKWVYAARDS</sequence>
<organism evidence="1 2">
    <name type="scientific">Botryotinia convoluta</name>
    <dbReference type="NCBI Taxonomy" id="54673"/>
    <lineage>
        <taxon>Eukaryota</taxon>
        <taxon>Fungi</taxon>
        <taxon>Dikarya</taxon>
        <taxon>Ascomycota</taxon>
        <taxon>Pezizomycotina</taxon>
        <taxon>Leotiomycetes</taxon>
        <taxon>Helotiales</taxon>
        <taxon>Sclerotiniaceae</taxon>
        <taxon>Botryotinia</taxon>
    </lineage>
</organism>
<evidence type="ECO:0000313" key="2">
    <source>
        <dbReference type="Proteomes" id="UP000297527"/>
    </source>
</evidence>
<proteinExistence type="predicted"/>
<accession>A0A4Z1HQM2</accession>
<protein>
    <submittedName>
        <fullName evidence="1">Uncharacterized protein</fullName>
    </submittedName>
</protein>
<reference evidence="1 2" key="1">
    <citation type="submission" date="2017-12" db="EMBL/GenBank/DDBJ databases">
        <title>Comparative genomics of Botrytis spp.</title>
        <authorList>
            <person name="Valero-Jimenez C.A."/>
            <person name="Tapia P."/>
            <person name="Veloso J."/>
            <person name="Silva-Moreno E."/>
            <person name="Staats M."/>
            <person name="Valdes J.H."/>
            <person name="Van Kan J.A.L."/>
        </authorList>
    </citation>
    <scope>NUCLEOTIDE SEQUENCE [LARGE SCALE GENOMIC DNA]</scope>
    <source>
        <strain evidence="1 2">MUCL11595</strain>
    </source>
</reference>
<dbReference type="Proteomes" id="UP000297527">
    <property type="component" value="Unassembled WGS sequence"/>
</dbReference>
<name>A0A4Z1HQM2_9HELO</name>
<keyword evidence="2" id="KW-1185">Reference proteome</keyword>
<dbReference type="EMBL" id="PQXN01000169">
    <property type="protein sequence ID" value="TGO51081.1"/>
    <property type="molecule type" value="Genomic_DNA"/>
</dbReference>
<dbReference type="AlphaFoldDB" id="A0A4Z1HQM2"/>